<reference evidence="7 8" key="1">
    <citation type="journal article" date="2017" name="PLoS Biol.">
        <title>The sea cucumber genome provides insights into morphological evolution and visceral regeneration.</title>
        <authorList>
            <person name="Zhang X."/>
            <person name="Sun L."/>
            <person name="Yuan J."/>
            <person name="Sun Y."/>
            <person name="Gao Y."/>
            <person name="Zhang L."/>
            <person name="Li S."/>
            <person name="Dai H."/>
            <person name="Hamel J.F."/>
            <person name="Liu C."/>
            <person name="Yu Y."/>
            <person name="Liu S."/>
            <person name="Lin W."/>
            <person name="Guo K."/>
            <person name="Jin S."/>
            <person name="Xu P."/>
            <person name="Storey K.B."/>
            <person name="Huan P."/>
            <person name="Zhang T."/>
            <person name="Zhou Y."/>
            <person name="Zhang J."/>
            <person name="Lin C."/>
            <person name="Li X."/>
            <person name="Xing L."/>
            <person name="Huo D."/>
            <person name="Sun M."/>
            <person name="Wang L."/>
            <person name="Mercier A."/>
            <person name="Li F."/>
            <person name="Yang H."/>
            <person name="Xiang J."/>
        </authorList>
    </citation>
    <scope>NUCLEOTIDE SEQUENCE [LARGE SCALE GENOMIC DNA]</scope>
    <source>
        <strain evidence="7">Shaxun</strain>
        <tissue evidence="7">Muscle</tissue>
    </source>
</reference>
<comment type="caution">
    <text evidence="7">The sequence shown here is derived from an EMBL/GenBank/DDBJ whole genome shotgun (WGS) entry which is preliminary data.</text>
</comment>
<sequence length="280" mass="32011">MEGPEANQWFYKGGCCPGVNEVVSHVGNLRVLPKFDVKWCSLRCSSGLLLPCSSDPPGPPGTPMKFVTRKYRFNSDLSFLLLQFYYSDHHCEQPSYSLRIRGQVHLRDASLADVGATHADYDLDRISMISFNLESAERLRSALNSTCLKEIGASDQFQPNDRVHILNLVHGKHLVDCAADIGLSLHELQLIRQQTMSKRSDEGKRLEWTELLLGDVHSDVKSRNTYRPKTFQTPLRKHVENDKVRCLIKQQHLVRLSMRPVWFRCTLFRPPPPPMPVTLF</sequence>
<keyword evidence="5" id="KW-0325">Glycoprotein</keyword>
<organism evidence="7 8">
    <name type="scientific">Stichopus japonicus</name>
    <name type="common">Sea cucumber</name>
    <dbReference type="NCBI Taxonomy" id="307972"/>
    <lineage>
        <taxon>Eukaryota</taxon>
        <taxon>Metazoa</taxon>
        <taxon>Echinodermata</taxon>
        <taxon>Eleutherozoa</taxon>
        <taxon>Echinozoa</taxon>
        <taxon>Holothuroidea</taxon>
        <taxon>Aspidochirotacea</taxon>
        <taxon>Aspidochirotida</taxon>
        <taxon>Stichopodidae</taxon>
        <taxon>Apostichopus</taxon>
    </lineage>
</organism>
<dbReference type="InterPro" id="IPR042425">
    <property type="entry name" value="APCDD1"/>
</dbReference>
<evidence type="ECO:0000256" key="1">
    <source>
        <dbReference type="ARBA" id="ARBA00004167"/>
    </source>
</evidence>
<dbReference type="Pfam" id="PF14921">
    <property type="entry name" value="APCDDC"/>
    <property type="match status" value="1"/>
</dbReference>
<dbReference type="GO" id="GO:0005886">
    <property type="term" value="C:plasma membrane"/>
    <property type="evidence" value="ECO:0007669"/>
    <property type="project" value="InterPro"/>
</dbReference>
<protein>
    <recommendedName>
        <fullName evidence="6">APCDD1 domain-containing protein</fullName>
    </recommendedName>
</protein>
<gene>
    <name evidence="7" type="ORF">BSL78_29464</name>
</gene>
<evidence type="ECO:0000313" key="8">
    <source>
        <dbReference type="Proteomes" id="UP000230750"/>
    </source>
</evidence>
<dbReference type="GO" id="GO:0017147">
    <property type="term" value="F:Wnt-protein binding"/>
    <property type="evidence" value="ECO:0007669"/>
    <property type="project" value="InterPro"/>
</dbReference>
<dbReference type="PANTHER" id="PTHR31021:SF1">
    <property type="entry name" value="CHROMOSOME UNDETERMINED SCAFFOLD_56, WHOLE GENOME SHOTGUN SEQUENCE"/>
    <property type="match status" value="1"/>
</dbReference>
<feature type="domain" description="APCDD1" evidence="6">
    <location>
        <begin position="39"/>
        <end position="261"/>
    </location>
</feature>
<dbReference type="OrthoDB" id="5985602at2759"/>
<comment type="subcellular location">
    <subcellularLocation>
        <location evidence="1">Membrane</location>
        <topology evidence="1">Single-pass membrane protein</topology>
    </subcellularLocation>
</comment>
<dbReference type="InterPro" id="IPR029405">
    <property type="entry name" value="APCDD1_dom"/>
</dbReference>
<proteinExistence type="predicted"/>
<dbReference type="GO" id="GO:0030178">
    <property type="term" value="P:negative regulation of Wnt signaling pathway"/>
    <property type="evidence" value="ECO:0007669"/>
    <property type="project" value="InterPro"/>
</dbReference>
<keyword evidence="3" id="KW-0732">Signal</keyword>
<evidence type="ECO:0000259" key="6">
    <source>
        <dbReference type="SMART" id="SM01352"/>
    </source>
</evidence>
<evidence type="ECO:0000313" key="7">
    <source>
        <dbReference type="EMBL" id="PIK33719.1"/>
    </source>
</evidence>
<name>A0A2G8JDD4_STIJA</name>
<dbReference type="PANTHER" id="PTHR31021">
    <property type="entry name" value="ADENOMATOSIS POLYPOSIS COLI DOWN-REGULATED 1"/>
    <property type="match status" value="1"/>
</dbReference>
<evidence type="ECO:0000256" key="4">
    <source>
        <dbReference type="ARBA" id="ARBA00023136"/>
    </source>
</evidence>
<evidence type="ECO:0000256" key="3">
    <source>
        <dbReference type="ARBA" id="ARBA00022729"/>
    </source>
</evidence>
<dbReference type="Proteomes" id="UP000230750">
    <property type="component" value="Unassembled WGS sequence"/>
</dbReference>
<dbReference type="EMBL" id="MRZV01002434">
    <property type="protein sequence ID" value="PIK33719.1"/>
    <property type="molecule type" value="Genomic_DNA"/>
</dbReference>
<dbReference type="SMART" id="SM01352">
    <property type="entry name" value="APCDDC"/>
    <property type="match status" value="1"/>
</dbReference>
<dbReference type="STRING" id="307972.A0A2G8JDD4"/>
<accession>A0A2G8JDD4</accession>
<dbReference type="AlphaFoldDB" id="A0A2G8JDD4"/>
<keyword evidence="4" id="KW-0472">Membrane</keyword>
<evidence type="ECO:0000256" key="5">
    <source>
        <dbReference type="ARBA" id="ARBA00023180"/>
    </source>
</evidence>
<evidence type="ECO:0000256" key="2">
    <source>
        <dbReference type="ARBA" id="ARBA00022692"/>
    </source>
</evidence>
<keyword evidence="2" id="KW-0812">Transmembrane</keyword>
<keyword evidence="8" id="KW-1185">Reference proteome</keyword>